<gene>
    <name evidence="1" type="ORF">S12H4_57758</name>
</gene>
<organism evidence="1">
    <name type="scientific">marine sediment metagenome</name>
    <dbReference type="NCBI Taxonomy" id="412755"/>
    <lineage>
        <taxon>unclassified sequences</taxon>
        <taxon>metagenomes</taxon>
        <taxon>ecological metagenomes</taxon>
    </lineage>
</organism>
<reference evidence="1" key="1">
    <citation type="journal article" date="2014" name="Front. Microbiol.">
        <title>High frequency of phylogenetically diverse reductive dehalogenase-homologous genes in deep subseafloor sedimentary metagenomes.</title>
        <authorList>
            <person name="Kawai M."/>
            <person name="Futagami T."/>
            <person name="Toyoda A."/>
            <person name="Takaki Y."/>
            <person name="Nishi S."/>
            <person name="Hori S."/>
            <person name="Arai W."/>
            <person name="Tsubouchi T."/>
            <person name="Morono Y."/>
            <person name="Uchiyama I."/>
            <person name="Ito T."/>
            <person name="Fujiyama A."/>
            <person name="Inagaki F."/>
            <person name="Takami H."/>
        </authorList>
    </citation>
    <scope>NUCLEOTIDE SEQUENCE</scope>
    <source>
        <strain evidence="1">Expedition CK06-06</strain>
    </source>
</reference>
<proteinExistence type="predicted"/>
<sequence length="90" mass="10711">MKDKSDKSLIEAFKAEENKLKIYDKVQKAIDHWQEYTLEEKGKFLADVPLDISMLPEEQQEIFIKELARAEICKKRELTKNIKKFKKLKP</sequence>
<comment type="caution">
    <text evidence="1">The sequence shown here is derived from an EMBL/GenBank/DDBJ whole genome shotgun (WGS) entry which is preliminary data.</text>
</comment>
<feature type="non-terminal residue" evidence="1">
    <location>
        <position position="90"/>
    </location>
</feature>
<dbReference type="EMBL" id="BARW01037405">
    <property type="protein sequence ID" value="GAJ24422.1"/>
    <property type="molecule type" value="Genomic_DNA"/>
</dbReference>
<evidence type="ECO:0000313" key="1">
    <source>
        <dbReference type="EMBL" id="GAJ24422.1"/>
    </source>
</evidence>
<protein>
    <submittedName>
        <fullName evidence="1">Uncharacterized protein</fullName>
    </submittedName>
</protein>
<name>X1VTR5_9ZZZZ</name>
<accession>X1VTR5</accession>
<dbReference type="AlphaFoldDB" id="X1VTR5"/>